<dbReference type="GO" id="GO:0005524">
    <property type="term" value="F:ATP binding"/>
    <property type="evidence" value="ECO:0007669"/>
    <property type="project" value="UniProtKB-KW"/>
</dbReference>
<dbReference type="OrthoDB" id="9762169at2"/>
<dbReference type="Pfam" id="PF00069">
    <property type="entry name" value="Pkinase"/>
    <property type="match status" value="1"/>
</dbReference>
<evidence type="ECO:0000256" key="8">
    <source>
        <dbReference type="ARBA" id="ARBA00048679"/>
    </source>
</evidence>
<gene>
    <name evidence="10" type="ordered locus">Snas_5441</name>
</gene>
<accession>D3PVV2</accession>
<dbReference type="EC" id="2.7.11.1" evidence="1"/>
<evidence type="ECO:0000256" key="3">
    <source>
        <dbReference type="ARBA" id="ARBA00022679"/>
    </source>
</evidence>
<keyword evidence="5 10" id="KW-0418">Kinase</keyword>
<comment type="catalytic activity">
    <reaction evidence="8">
        <text>L-seryl-[protein] + ATP = O-phospho-L-seryl-[protein] + ADP + H(+)</text>
        <dbReference type="Rhea" id="RHEA:17989"/>
        <dbReference type="Rhea" id="RHEA-COMP:9863"/>
        <dbReference type="Rhea" id="RHEA-COMP:11604"/>
        <dbReference type="ChEBI" id="CHEBI:15378"/>
        <dbReference type="ChEBI" id="CHEBI:29999"/>
        <dbReference type="ChEBI" id="CHEBI:30616"/>
        <dbReference type="ChEBI" id="CHEBI:83421"/>
        <dbReference type="ChEBI" id="CHEBI:456216"/>
        <dbReference type="EC" id="2.7.11.1"/>
    </reaction>
</comment>
<reference evidence="10 11" key="1">
    <citation type="journal article" date="2009" name="Stand. Genomic Sci.">
        <title>Complete genome sequence of Stackebrandtia nassauensis type strain (LLR-40K-21).</title>
        <authorList>
            <person name="Munk C."/>
            <person name="Lapidus A."/>
            <person name="Copeland A."/>
            <person name="Jando M."/>
            <person name="Mayilraj S."/>
            <person name="Glavina Del Rio T."/>
            <person name="Nolan M."/>
            <person name="Chen F."/>
            <person name="Lucas S."/>
            <person name="Tice H."/>
            <person name="Cheng J.F."/>
            <person name="Han C."/>
            <person name="Detter J.C."/>
            <person name="Bruce D."/>
            <person name="Goodwin L."/>
            <person name="Chain P."/>
            <person name="Pitluck S."/>
            <person name="Goker M."/>
            <person name="Ovchinikova G."/>
            <person name="Pati A."/>
            <person name="Ivanova N."/>
            <person name="Mavromatis K."/>
            <person name="Chen A."/>
            <person name="Palaniappan K."/>
            <person name="Land M."/>
            <person name="Hauser L."/>
            <person name="Chang Y.J."/>
            <person name="Jeffries C.D."/>
            <person name="Bristow J."/>
            <person name="Eisen J.A."/>
            <person name="Markowitz V."/>
            <person name="Hugenholtz P."/>
            <person name="Kyrpides N.C."/>
            <person name="Klenk H.P."/>
        </authorList>
    </citation>
    <scope>NUCLEOTIDE SEQUENCE [LARGE SCALE GENOMIC DNA]</scope>
    <source>
        <strain evidence="11">DSM 44728 / CIP 108903 / NRRL B-16338 / NBRC 102104 / LLR-40K-21</strain>
    </source>
</reference>
<dbReference type="SMART" id="SM00220">
    <property type="entry name" value="S_TKc"/>
    <property type="match status" value="1"/>
</dbReference>
<evidence type="ECO:0000256" key="7">
    <source>
        <dbReference type="ARBA" id="ARBA00047899"/>
    </source>
</evidence>
<dbReference type="PANTHER" id="PTHR43671">
    <property type="entry name" value="SERINE/THREONINE-PROTEIN KINASE NEK"/>
    <property type="match status" value="1"/>
</dbReference>
<evidence type="ECO:0000256" key="4">
    <source>
        <dbReference type="ARBA" id="ARBA00022741"/>
    </source>
</evidence>
<dbReference type="GO" id="GO:0004674">
    <property type="term" value="F:protein serine/threonine kinase activity"/>
    <property type="evidence" value="ECO:0007669"/>
    <property type="project" value="UniProtKB-KW"/>
</dbReference>
<dbReference type="SUPFAM" id="SSF56112">
    <property type="entry name" value="Protein kinase-like (PK-like)"/>
    <property type="match status" value="1"/>
</dbReference>
<evidence type="ECO:0000259" key="9">
    <source>
        <dbReference type="PROSITE" id="PS50011"/>
    </source>
</evidence>
<comment type="catalytic activity">
    <reaction evidence="7">
        <text>L-threonyl-[protein] + ATP = O-phospho-L-threonyl-[protein] + ADP + H(+)</text>
        <dbReference type="Rhea" id="RHEA:46608"/>
        <dbReference type="Rhea" id="RHEA-COMP:11060"/>
        <dbReference type="Rhea" id="RHEA-COMP:11605"/>
        <dbReference type="ChEBI" id="CHEBI:15378"/>
        <dbReference type="ChEBI" id="CHEBI:30013"/>
        <dbReference type="ChEBI" id="CHEBI:30616"/>
        <dbReference type="ChEBI" id="CHEBI:61977"/>
        <dbReference type="ChEBI" id="CHEBI:456216"/>
        <dbReference type="EC" id="2.7.11.1"/>
    </reaction>
</comment>
<dbReference type="InterPro" id="IPR000719">
    <property type="entry name" value="Prot_kinase_dom"/>
</dbReference>
<evidence type="ECO:0000256" key="6">
    <source>
        <dbReference type="ARBA" id="ARBA00022840"/>
    </source>
</evidence>
<sequence length="374" mass="41819">MPIVGDYLQRPTYEVLHTIGEGNVGICRLARHDIFDCNVVQKTISLLGIPDGVAREPHLLKEAQHKYLIKVWDAQWEPSPQFKGMEAVTFICDYYPGKSVYDALMDLHVFGLAGAMRICGQMLDALAYLHGDRAYVHRDIKPANILLDESRENAVLADLGSAGKIDPHGGTAPNYGGTPLYLAPEVHARNQVTAKSDLYAIGMVTIEMLAGRFPYEDIARSKVDARLASGKPALPDRYFVLPPYVPPNVKSFIRSLIRVDPSKRPATARAALQKLNGLRYVDWRRTLGTGLVGEWIGSWPPDKVPEKRRIYRVQSSTVKRKGHVEQIKLTAAWRRPAGTWRKVSKLERYVDREDAKALSVFFRDVEDAAHAAPA</sequence>
<dbReference type="eggNOG" id="COG0515">
    <property type="taxonomic scope" value="Bacteria"/>
</dbReference>
<evidence type="ECO:0000313" key="11">
    <source>
        <dbReference type="Proteomes" id="UP000000844"/>
    </source>
</evidence>
<dbReference type="PANTHER" id="PTHR43671:SF98">
    <property type="entry name" value="SERINE_THREONINE-PROTEIN KINASE NEK11"/>
    <property type="match status" value="1"/>
</dbReference>
<dbReference type="RefSeq" id="WP_013020644.1">
    <property type="nucleotide sequence ID" value="NC_013947.1"/>
</dbReference>
<organism evidence="10 11">
    <name type="scientific">Stackebrandtia nassauensis (strain DSM 44728 / CIP 108903 / NRRL B-16338 / NBRC 102104 / LLR-40K-21)</name>
    <dbReference type="NCBI Taxonomy" id="446470"/>
    <lineage>
        <taxon>Bacteria</taxon>
        <taxon>Bacillati</taxon>
        <taxon>Actinomycetota</taxon>
        <taxon>Actinomycetes</taxon>
        <taxon>Glycomycetales</taxon>
        <taxon>Glycomycetaceae</taxon>
        <taxon>Stackebrandtia</taxon>
    </lineage>
</organism>
<dbReference type="AlphaFoldDB" id="D3PVV2"/>
<keyword evidence="11" id="KW-1185">Reference proteome</keyword>
<keyword evidence="3" id="KW-0808">Transferase</keyword>
<dbReference type="InterPro" id="IPR008271">
    <property type="entry name" value="Ser/Thr_kinase_AS"/>
</dbReference>
<dbReference type="KEGG" id="sna:Snas_5441"/>
<dbReference type="STRING" id="446470.Snas_5441"/>
<dbReference type="PROSITE" id="PS50011">
    <property type="entry name" value="PROTEIN_KINASE_DOM"/>
    <property type="match status" value="1"/>
</dbReference>
<keyword evidence="6" id="KW-0067">ATP-binding</keyword>
<dbReference type="InterPro" id="IPR050660">
    <property type="entry name" value="NEK_Ser/Thr_kinase"/>
</dbReference>
<dbReference type="CDD" id="cd14014">
    <property type="entry name" value="STKc_PknB_like"/>
    <property type="match status" value="1"/>
</dbReference>
<evidence type="ECO:0000256" key="5">
    <source>
        <dbReference type="ARBA" id="ARBA00022777"/>
    </source>
</evidence>
<proteinExistence type="predicted"/>
<dbReference type="Gene3D" id="3.30.200.20">
    <property type="entry name" value="Phosphorylase Kinase, domain 1"/>
    <property type="match status" value="1"/>
</dbReference>
<dbReference type="HOGENOM" id="CLU_739419_0_0_11"/>
<dbReference type="Gene3D" id="1.10.510.10">
    <property type="entry name" value="Transferase(Phosphotransferase) domain 1"/>
    <property type="match status" value="1"/>
</dbReference>
<feature type="domain" description="Protein kinase" evidence="9">
    <location>
        <begin position="13"/>
        <end position="281"/>
    </location>
</feature>
<keyword evidence="2 10" id="KW-0723">Serine/threonine-protein kinase</keyword>
<evidence type="ECO:0000256" key="2">
    <source>
        <dbReference type="ARBA" id="ARBA00022527"/>
    </source>
</evidence>
<evidence type="ECO:0000313" key="10">
    <source>
        <dbReference type="EMBL" id="ADD45073.1"/>
    </source>
</evidence>
<dbReference type="PROSITE" id="PS00108">
    <property type="entry name" value="PROTEIN_KINASE_ST"/>
    <property type="match status" value="1"/>
</dbReference>
<keyword evidence="4" id="KW-0547">Nucleotide-binding</keyword>
<evidence type="ECO:0000256" key="1">
    <source>
        <dbReference type="ARBA" id="ARBA00012513"/>
    </source>
</evidence>
<protein>
    <recommendedName>
        <fullName evidence="1">non-specific serine/threonine protein kinase</fullName>
        <ecNumber evidence="1">2.7.11.1</ecNumber>
    </recommendedName>
</protein>
<dbReference type="Proteomes" id="UP000000844">
    <property type="component" value="Chromosome"/>
</dbReference>
<name>D3PVV2_STANL</name>
<dbReference type="InterPro" id="IPR011009">
    <property type="entry name" value="Kinase-like_dom_sf"/>
</dbReference>
<dbReference type="EMBL" id="CP001778">
    <property type="protein sequence ID" value="ADD45073.1"/>
    <property type="molecule type" value="Genomic_DNA"/>
</dbReference>